<dbReference type="AlphaFoldDB" id="A0A328E5F2"/>
<organism evidence="1 2">
    <name type="scientific">Cuscuta australis</name>
    <dbReference type="NCBI Taxonomy" id="267555"/>
    <lineage>
        <taxon>Eukaryota</taxon>
        <taxon>Viridiplantae</taxon>
        <taxon>Streptophyta</taxon>
        <taxon>Embryophyta</taxon>
        <taxon>Tracheophyta</taxon>
        <taxon>Spermatophyta</taxon>
        <taxon>Magnoliopsida</taxon>
        <taxon>eudicotyledons</taxon>
        <taxon>Gunneridae</taxon>
        <taxon>Pentapetalae</taxon>
        <taxon>asterids</taxon>
        <taxon>lamiids</taxon>
        <taxon>Solanales</taxon>
        <taxon>Convolvulaceae</taxon>
        <taxon>Cuscuteae</taxon>
        <taxon>Cuscuta</taxon>
        <taxon>Cuscuta subgen. Grammica</taxon>
        <taxon>Cuscuta sect. Cleistogrammica</taxon>
    </lineage>
</organism>
<dbReference type="EMBL" id="NQVE01000046">
    <property type="protein sequence ID" value="RAL51829.1"/>
    <property type="molecule type" value="Genomic_DNA"/>
</dbReference>
<gene>
    <name evidence="1" type="ORF">DM860_010547</name>
</gene>
<accession>A0A328E5F2</accession>
<comment type="caution">
    <text evidence="1">The sequence shown here is derived from an EMBL/GenBank/DDBJ whole genome shotgun (WGS) entry which is preliminary data.</text>
</comment>
<proteinExistence type="predicted"/>
<protein>
    <submittedName>
        <fullName evidence="1">Uncharacterized protein</fullName>
    </submittedName>
</protein>
<evidence type="ECO:0000313" key="1">
    <source>
        <dbReference type="EMBL" id="RAL51829.1"/>
    </source>
</evidence>
<reference evidence="1 2" key="1">
    <citation type="submission" date="2018-06" db="EMBL/GenBank/DDBJ databases">
        <title>The Genome of Cuscuta australis (Dodder) Provides Insight into the Evolution of Plant Parasitism.</title>
        <authorList>
            <person name="Liu H."/>
        </authorList>
    </citation>
    <scope>NUCLEOTIDE SEQUENCE [LARGE SCALE GENOMIC DNA]</scope>
    <source>
        <strain evidence="2">cv. Yunnan</strain>
        <tissue evidence="1">Vines</tissue>
    </source>
</reference>
<name>A0A328E5F2_9ASTE</name>
<keyword evidence="2" id="KW-1185">Reference proteome</keyword>
<dbReference type="Proteomes" id="UP000249390">
    <property type="component" value="Unassembled WGS sequence"/>
</dbReference>
<sequence>MARQIGMEELDYQSAYELRGSRFRRFHGNYVYRFVAVLLIPSHQIDEEEEEDDGGGGGGWRRTTNSRRRLLVGTQLFSHSDPAKASKSKSKKIAVEYNEPCTSTTDQIFHPTDTLGNDFSAEIGSHCQDFENLSLLNTNEEELEAECIDFVPHIYIPGLLSGLDDCSTFPEFTGIG</sequence>
<evidence type="ECO:0000313" key="2">
    <source>
        <dbReference type="Proteomes" id="UP000249390"/>
    </source>
</evidence>